<dbReference type="EMBL" id="QKSB01000018">
    <property type="protein sequence ID" value="PZE15724.1"/>
    <property type="molecule type" value="Genomic_DNA"/>
</dbReference>
<dbReference type="PANTHER" id="PTHR36456">
    <property type="entry name" value="UPF0232 PROTEIN SCO3875"/>
    <property type="match status" value="1"/>
</dbReference>
<dbReference type="RefSeq" id="WP_111064638.1">
    <property type="nucleotide sequence ID" value="NZ_JBHUCU010000013.1"/>
</dbReference>
<keyword evidence="2" id="KW-1185">Reference proteome</keyword>
<sequence>MKKKREVKDMKTAIASYLKANGLDELYQERQVLSKWEDLVGKPIALRTDYVTIREKVLYVELSSAVMRDELSKHKTRLMKLINDEAGFEMVKSVFLK</sequence>
<dbReference type="AlphaFoldDB" id="A0A2W1MWF9"/>
<gene>
    <name evidence="1" type="ORF">DNU06_16640</name>
</gene>
<dbReference type="PANTHER" id="PTHR36456:SF1">
    <property type="entry name" value="UPF0232 PROTEIN SCO3875"/>
    <property type="match status" value="1"/>
</dbReference>
<dbReference type="Proteomes" id="UP000249248">
    <property type="component" value="Unassembled WGS sequence"/>
</dbReference>
<proteinExistence type="predicted"/>
<comment type="caution">
    <text evidence="1">The sequence shown here is derived from an EMBL/GenBank/DDBJ whole genome shotgun (WGS) entry which is preliminary data.</text>
</comment>
<reference evidence="1 2" key="1">
    <citation type="submission" date="2018-06" db="EMBL/GenBank/DDBJ databases">
        <title>The draft genome sequence of Crocinitomix sp. SM1701.</title>
        <authorList>
            <person name="Zhang X."/>
        </authorList>
    </citation>
    <scope>NUCLEOTIDE SEQUENCE [LARGE SCALE GENOMIC DNA]</scope>
    <source>
        <strain evidence="1 2">SM1701</strain>
    </source>
</reference>
<organism evidence="1 2">
    <name type="scientific">Putridiphycobacter roseus</name>
    <dbReference type="NCBI Taxonomy" id="2219161"/>
    <lineage>
        <taxon>Bacteria</taxon>
        <taxon>Pseudomonadati</taxon>
        <taxon>Bacteroidota</taxon>
        <taxon>Flavobacteriia</taxon>
        <taxon>Flavobacteriales</taxon>
        <taxon>Crocinitomicaceae</taxon>
        <taxon>Putridiphycobacter</taxon>
    </lineage>
</organism>
<dbReference type="OrthoDB" id="9804942at2"/>
<dbReference type="InterPro" id="IPR007922">
    <property type="entry name" value="DciA-like"/>
</dbReference>
<evidence type="ECO:0000313" key="2">
    <source>
        <dbReference type="Proteomes" id="UP000249248"/>
    </source>
</evidence>
<evidence type="ECO:0000313" key="1">
    <source>
        <dbReference type="EMBL" id="PZE15724.1"/>
    </source>
</evidence>
<name>A0A2W1MWF9_9FLAO</name>
<dbReference type="Pfam" id="PF05258">
    <property type="entry name" value="DciA"/>
    <property type="match status" value="1"/>
</dbReference>
<protein>
    <submittedName>
        <fullName evidence="1">DUF721 domain-containing protein</fullName>
    </submittedName>
</protein>
<accession>A0A2W1MWF9</accession>